<comment type="caution">
    <text evidence="16">Lacks conserved residue(s) required for the propagation of feature annotation.</text>
</comment>
<dbReference type="GO" id="GO:0005524">
    <property type="term" value="F:ATP binding"/>
    <property type="evidence" value="ECO:0007669"/>
    <property type="project" value="UniProtKB-KW"/>
</dbReference>
<dbReference type="Pfam" id="PF00122">
    <property type="entry name" value="E1-E2_ATPase"/>
    <property type="match status" value="1"/>
</dbReference>
<dbReference type="InterPro" id="IPR006068">
    <property type="entry name" value="ATPase_P-typ_cation-transptr_C"/>
</dbReference>
<evidence type="ECO:0000256" key="7">
    <source>
        <dbReference type="ARBA" id="ARBA00022837"/>
    </source>
</evidence>
<dbReference type="InterPro" id="IPR004014">
    <property type="entry name" value="ATPase_P-typ_cation-transptr_N"/>
</dbReference>
<evidence type="ECO:0000256" key="4">
    <source>
        <dbReference type="ARBA" id="ARBA00022568"/>
    </source>
</evidence>
<evidence type="ECO:0000256" key="6">
    <source>
        <dbReference type="ARBA" id="ARBA00022741"/>
    </source>
</evidence>
<dbReference type="GO" id="GO:0016020">
    <property type="term" value="C:membrane"/>
    <property type="evidence" value="ECO:0007669"/>
    <property type="project" value="UniProtKB-SubCell"/>
</dbReference>
<dbReference type="CDD" id="cd02083">
    <property type="entry name" value="P-type_ATPase_SERCA"/>
    <property type="match status" value="1"/>
</dbReference>
<organism evidence="18 19">
    <name type="scientific">Rhodotorula diobovata</name>
    <dbReference type="NCBI Taxonomy" id="5288"/>
    <lineage>
        <taxon>Eukaryota</taxon>
        <taxon>Fungi</taxon>
        <taxon>Dikarya</taxon>
        <taxon>Basidiomycota</taxon>
        <taxon>Pucciniomycotina</taxon>
        <taxon>Microbotryomycetes</taxon>
        <taxon>Sporidiobolales</taxon>
        <taxon>Sporidiobolaceae</taxon>
        <taxon>Rhodotorula</taxon>
    </lineage>
</organism>
<dbReference type="Pfam" id="PF00690">
    <property type="entry name" value="Cation_ATPase_N"/>
    <property type="match status" value="1"/>
</dbReference>
<dbReference type="InterPro" id="IPR044492">
    <property type="entry name" value="P_typ_ATPase_HD_dom"/>
</dbReference>
<keyword evidence="11 16" id="KW-1133">Transmembrane helix</keyword>
<dbReference type="SUPFAM" id="SSF81665">
    <property type="entry name" value="Calcium ATPase, transmembrane domain M"/>
    <property type="match status" value="1"/>
</dbReference>
<dbReference type="Pfam" id="PF00689">
    <property type="entry name" value="Cation_ATPase_C"/>
    <property type="match status" value="1"/>
</dbReference>
<dbReference type="Gene3D" id="3.40.1110.10">
    <property type="entry name" value="Calcium-transporting ATPase, cytoplasmic domain N"/>
    <property type="match status" value="1"/>
</dbReference>
<dbReference type="InterPro" id="IPR008250">
    <property type="entry name" value="ATPase_P-typ_transduc_dom_A_sf"/>
</dbReference>
<feature type="transmembrane region" description="Helical" evidence="16">
    <location>
        <begin position="926"/>
        <end position="950"/>
    </location>
</feature>
<dbReference type="SFLD" id="SFLDS00003">
    <property type="entry name" value="Haloacid_Dehalogenase"/>
    <property type="match status" value="1"/>
</dbReference>
<reference evidence="18 19" key="1">
    <citation type="submission" date="2019-03" db="EMBL/GenBank/DDBJ databases">
        <title>Rhodosporidium diobovatum UCD-FST 08-225 genome sequencing, assembly, and annotation.</title>
        <authorList>
            <person name="Fakankun I.U."/>
            <person name="Fristensky B."/>
            <person name="Levin D.B."/>
        </authorList>
    </citation>
    <scope>NUCLEOTIDE SEQUENCE [LARGE SCALE GENOMIC DNA]</scope>
    <source>
        <strain evidence="18 19">UCD-FST 08-225</strain>
    </source>
</reference>
<evidence type="ECO:0000313" key="19">
    <source>
        <dbReference type="Proteomes" id="UP000311382"/>
    </source>
</evidence>
<dbReference type="InterPro" id="IPR018303">
    <property type="entry name" value="ATPase_P-typ_P_site"/>
</dbReference>
<evidence type="ECO:0000259" key="17">
    <source>
        <dbReference type="SMART" id="SM00831"/>
    </source>
</evidence>
<accession>A0A5C5FSB3</accession>
<dbReference type="EC" id="7.2.2.10" evidence="16"/>
<keyword evidence="2 16" id="KW-0813">Transport</keyword>
<dbReference type="FunFam" id="1.20.1110.10:FF:000065">
    <property type="entry name" value="Sarcoplasmic/endoplasmic reticulum calcium ATPase 1"/>
    <property type="match status" value="2"/>
</dbReference>
<dbReference type="EMBL" id="SOZI01000104">
    <property type="protein sequence ID" value="TNY19209.1"/>
    <property type="molecule type" value="Genomic_DNA"/>
</dbReference>
<evidence type="ECO:0000313" key="18">
    <source>
        <dbReference type="EMBL" id="TNY19209.1"/>
    </source>
</evidence>
<dbReference type="SUPFAM" id="SSF81653">
    <property type="entry name" value="Calcium ATPase, transduction domain A"/>
    <property type="match status" value="1"/>
</dbReference>
<keyword evidence="12 16" id="KW-0406">Ion transport</keyword>
<comment type="function">
    <text evidence="16">Catalyzes the hydrolysis of ATP coupled with the transport of calcium.</text>
</comment>
<evidence type="ECO:0000256" key="8">
    <source>
        <dbReference type="ARBA" id="ARBA00022840"/>
    </source>
</evidence>
<keyword evidence="10" id="KW-1278">Translocase</keyword>
<dbReference type="NCBIfam" id="TIGR01494">
    <property type="entry name" value="ATPase_P-type"/>
    <property type="match status" value="2"/>
</dbReference>
<dbReference type="InterPro" id="IPR023214">
    <property type="entry name" value="HAD_sf"/>
</dbReference>
<evidence type="ECO:0000256" key="16">
    <source>
        <dbReference type="RuleBase" id="RU361146"/>
    </source>
</evidence>
<dbReference type="SFLD" id="SFLDG00002">
    <property type="entry name" value="C1.7:_P-type_atpase_like"/>
    <property type="match status" value="1"/>
</dbReference>
<keyword evidence="19" id="KW-1185">Reference proteome</keyword>
<dbReference type="OrthoDB" id="3352408at2759"/>
<dbReference type="FunFam" id="3.40.50.1000:FF:000028">
    <property type="entry name" value="Calcium-transporting P-type ATPase, putative"/>
    <property type="match status" value="1"/>
</dbReference>
<evidence type="ECO:0000256" key="5">
    <source>
        <dbReference type="ARBA" id="ARBA00022692"/>
    </source>
</evidence>
<keyword evidence="8 16" id="KW-0067">ATP-binding</keyword>
<feature type="transmembrane region" description="Helical" evidence="16">
    <location>
        <begin position="63"/>
        <end position="81"/>
    </location>
</feature>
<comment type="similarity">
    <text evidence="14 16">Belongs to the cation transport ATPase (P-type) (TC 3.A.3) family.</text>
</comment>
<dbReference type="Gene3D" id="1.20.1110.10">
    <property type="entry name" value="Calcium-transporting ATPase, transmembrane domain"/>
    <property type="match status" value="1"/>
</dbReference>
<evidence type="ECO:0000256" key="2">
    <source>
        <dbReference type="ARBA" id="ARBA00022448"/>
    </source>
</evidence>
<feature type="domain" description="Cation-transporting P-type ATPase N-terminal" evidence="17">
    <location>
        <begin position="5"/>
        <end position="79"/>
    </location>
</feature>
<feature type="transmembrane region" description="Helical" evidence="16">
    <location>
        <begin position="87"/>
        <end position="106"/>
    </location>
</feature>
<dbReference type="GO" id="GO:0005388">
    <property type="term" value="F:P-type calcium transporter activity"/>
    <property type="evidence" value="ECO:0007669"/>
    <property type="project" value="UniProtKB-EC"/>
</dbReference>
<evidence type="ECO:0000256" key="12">
    <source>
        <dbReference type="ARBA" id="ARBA00023065"/>
    </source>
</evidence>
<dbReference type="FunFam" id="3.40.1110.10:FF:000003">
    <property type="entry name" value="Calcium-transporting ATPase"/>
    <property type="match status" value="1"/>
</dbReference>
<gene>
    <name evidence="18" type="ORF">DMC30DRAFT_401085</name>
</gene>
<dbReference type="AlphaFoldDB" id="A0A5C5FSB3"/>
<dbReference type="SUPFAM" id="SSF81660">
    <property type="entry name" value="Metal cation-transporting ATPase, ATP-binding domain N"/>
    <property type="match status" value="1"/>
</dbReference>
<feature type="transmembrane region" description="Helical" evidence="16">
    <location>
        <begin position="260"/>
        <end position="279"/>
    </location>
</feature>
<evidence type="ECO:0000256" key="1">
    <source>
        <dbReference type="ARBA" id="ARBA00004141"/>
    </source>
</evidence>
<dbReference type="NCBIfam" id="TIGR01116">
    <property type="entry name" value="ATPase-IIA1_Ca"/>
    <property type="match status" value="1"/>
</dbReference>
<dbReference type="Proteomes" id="UP000311382">
    <property type="component" value="Unassembled WGS sequence"/>
</dbReference>
<comment type="caution">
    <text evidence="18">The sequence shown here is derived from an EMBL/GenBank/DDBJ whole genome shotgun (WGS) entry which is preliminary data.</text>
</comment>
<dbReference type="STRING" id="5288.A0A5C5FSB3"/>
<comment type="catalytic activity">
    <reaction evidence="15 16">
        <text>Ca(2+)(in) + ATP + H2O = Ca(2+)(out) + ADP + phosphate + H(+)</text>
        <dbReference type="Rhea" id="RHEA:18105"/>
        <dbReference type="ChEBI" id="CHEBI:15377"/>
        <dbReference type="ChEBI" id="CHEBI:15378"/>
        <dbReference type="ChEBI" id="CHEBI:29108"/>
        <dbReference type="ChEBI" id="CHEBI:30616"/>
        <dbReference type="ChEBI" id="CHEBI:43474"/>
        <dbReference type="ChEBI" id="CHEBI:456216"/>
        <dbReference type="EC" id="7.2.2.10"/>
    </reaction>
</comment>
<keyword evidence="3" id="KW-0597">Phosphoprotein</keyword>
<dbReference type="GO" id="GO:0016887">
    <property type="term" value="F:ATP hydrolysis activity"/>
    <property type="evidence" value="ECO:0007669"/>
    <property type="project" value="InterPro"/>
</dbReference>
<dbReference type="PANTHER" id="PTHR42861">
    <property type="entry name" value="CALCIUM-TRANSPORTING ATPASE"/>
    <property type="match status" value="1"/>
</dbReference>
<feature type="transmembrane region" description="Helical" evidence="16">
    <location>
        <begin position="753"/>
        <end position="775"/>
    </location>
</feature>
<sequence>MATQLAHTKSAQQLLDEFHVEPSQGLSKQQVDENQRKYGKNVLPEEESPALWQLILEQFKDQLVLILLASAGISLVLAYFEEGDDKATAYVEPVVILAILVANAWVGVVQETNAEKAIEALMEYSPDEAKVIRDGRTAKVHSVELVPGDVISLAVGDKVPADSRILSISSASFTIDQALLTGESYSVSKSTDVVADDKAVKQDMVNMLFSGTTVVTGKALALVVATGTQTAIGHIHSSITAQIGQKTPLKEKIDEFSEQLAKVIAVICVLVWAVNYRNFWDPSHGGLLKGALFYLKIAIALAVAAIPEGLPAVLTTCLSLGTRKMARKNAIVRSLPSVETLGATQVVCSDKTGTLTTNQMSCSRFALVDSGAVEEFQVEGTTYAPTGNVLSNGQVVDPQTFSRPAVARLAQIASLCNDSKIAYSEETGGYSCIGEPTEGALRTLVEKIGSTDAASQLASLAPLARVSAVNSTIESQFSRLLTFEFSRDRKSMSVLVRENSASTAALFVKGAPESVLDRCDFIETAQGRQALTPALRTELNETVLAYGSQGLRTLALAYVDDVDPDAAHYKTDSSAKYVAFEQRMVFAGLVGMLDPPRPEVRGAIEKCRTAGVRVVVITGDNKNTAETICRQIGVFGEQEDLTGKSFTGKEFDALSQQDKVKAVLEASLFSRTEPGHKLQIVELLQDQGLVCAMTGDGVNDAPALRRAAIGIAMGSGTDVAKLASDMVLADDNFASIESAIEEGRAIYENTKQFIRYLISSNIGEVVSIFLTVLLGMPEALLSVQLLFVNLVTDGLPATALGFNPPDHSIMRRPPRSSKEPLISGWLFFRYLVIGVYVGAATVFGYAWWFMFYEGGPQISWYQLTHFHSCAAEFPSIGCSMFTNEMAKRATTMSLSILVVIEMFNALNSLAENESLLTLPPWHNMYLIGAITLSMAIHFAILYVPVLSALFQVTALNPAEWTAVIAISFPVILIDEVLKFVSNTFIAPPTKLKTE</sequence>
<feature type="transmembrane region" description="Helical" evidence="16">
    <location>
        <begin position="781"/>
        <end position="803"/>
    </location>
</feature>
<evidence type="ECO:0000256" key="13">
    <source>
        <dbReference type="ARBA" id="ARBA00023136"/>
    </source>
</evidence>
<evidence type="ECO:0000256" key="14">
    <source>
        <dbReference type="ARBA" id="ARBA00038148"/>
    </source>
</evidence>
<keyword evidence="7 16" id="KW-0106">Calcium</keyword>
<dbReference type="PROSITE" id="PS00154">
    <property type="entry name" value="ATPASE_E1_E2"/>
    <property type="match status" value="1"/>
</dbReference>
<dbReference type="Gene3D" id="3.40.50.1000">
    <property type="entry name" value="HAD superfamily/HAD-like"/>
    <property type="match status" value="1"/>
</dbReference>
<dbReference type="Pfam" id="PF13246">
    <property type="entry name" value="Cation_ATPase"/>
    <property type="match status" value="1"/>
</dbReference>
<dbReference type="SMART" id="SM00831">
    <property type="entry name" value="Cation_ATPase_N"/>
    <property type="match status" value="1"/>
</dbReference>
<dbReference type="Pfam" id="PF08282">
    <property type="entry name" value="Hydrolase_3"/>
    <property type="match status" value="1"/>
</dbReference>
<dbReference type="InterPro" id="IPR001757">
    <property type="entry name" value="P_typ_ATPase"/>
</dbReference>
<comment type="subcellular location">
    <subcellularLocation>
        <location evidence="1 16">Membrane</location>
        <topology evidence="1 16">Multi-pass membrane protein</topology>
    </subcellularLocation>
</comment>
<keyword evidence="6 16" id="KW-0547">Nucleotide-binding</keyword>
<evidence type="ECO:0000256" key="15">
    <source>
        <dbReference type="ARBA" id="ARBA00048694"/>
    </source>
</evidence>
<keyword evidence="4 16" id="KW-0109">Calcium transport</keyword>
<dbReference type="InterPro" id="IPR005782">
    <property type="entry name" value="P-type_ATPase_IIA"/>
</dbReference>
<dbReference type="Gene3D" id="2.70.150.10">
    <property type="entry name" value="Calcium-transporting ATPase, cytoplasmic transduction domain A"/>
    <property type="match status" value="1"/>
</dbReference>
<dbReference type="InterPro" id="IPR023298">
    <property type="entry name" value="ATPase_P-typ_TM_dom_sf"/>
</dbReference>
<dbReference type="FunFam" id="2.70.150.10:FF:000014">
    <property type="entry name" value="Calcium-transporting ATPase, putative"/>
    <property type="match status" value="1"/>
</dbReference>
<dbReference type="SUPFAM" id="SSF56784">
    <property type="entry name" value="HAD-like"/>
    <property type="match status" value="1"/>
</dbReference>
<protein>
    <recommendedName>
        <fullName evidence="16">Calcium-transporting ATPase</fullName>
        <ecNumber evidence="16">7.2.2.10</ecNumber>
    </recommendedName>
</protein>
<name>A0A5C5FSB3_9BASI</name>
<proteinExistence type="inferred from homology"/>
<dbReference type="InterPro" id="IPR036412">
    <property type="entry name" value="HAD-like_sf"/>
</dbReference>
<keyword evidence="9" id="KW-0460">Magnesium</keyword>
<dbReference type="PRINTS" id="PR00119">
    <property type="entry name" value="CATATPASE"/>
</dbReference>
<evidence type="ECO:0000256" key="3">
    <source>
        <dbReference type="ARBA" id="ARBA00022553"/>
    </source>
</evidence>
<feature type="transmembrane region" description="Helical" evidence="16">
    <location>
        <begin position="291"/>
        <end position="318"/>
    </location>
</feature>
<dbReference type="SFLD" id="SFLDF00027">
    <property type="entry name" value="p-type_atpase"/>
    <property type="match status" value="1"/>
</dbReference>
<evidence type="ECO:0000256" key="11">
    <source>
        <dbReference type="ARBA" id="ARBA00022989"/>
    </source>
</evidence>
<keyword evidence="5 16" id="KW-0812">Transmembrane</keyword>
<evidence type="ECO:0000256" key="10">
    <source>
        <dbReference type="ARBA" id="ARBA00022967"/>
    </source>
</evidence>
<dbReference type="InterPro" id="IPR059000">
    <property type="entry name" value="ATPase_P-type_domA"/>
</dbReference>
<keyword evidence="13 16" id="KW-0472">Membrane</keyword>
<dbReference type="InterPro" id="IPR023299">
    <property type="entry name" value="ATPase_P-typ_cyto_dom_N"/>
</dbReference>
<evidence type="ECO:0000256" key="9">
    <source>
        <dbReference type="ARBA" id="ARBA00022842"/>
    </source>
</evidence>
<feature type="transmembrane region" description="Helical" evidence="16">
    <location>
        <begin position="824"/>
        <end position="848"/>
    </location>
</feature>